<evidence type="ECO:0000256" key="1">
    <source>
        <dbReference type="SAM" id="MobiDB-lite"/>
    </source>
</evidence>
<keyword evidence="2" id="KW-0472">Membrane</keyword>
<evidence type="ECO:0000313" key="4">
    <source>
        <dbReference type="Proteomes" id="UP000807716"/>
    </source>
</evidence>
<feature type="compositionally biased region" description="Gly residues" evidence="1">
    <location>
        <begin position="402"/>
        <end position="419"/>
    </location>
</feature>
<keyword evidence="4" id="KW-1185">Reference proteome</keyword>
<comment type="caution">
    <text evidence="3">The sequence shown here is derived from an EMBL/GenBank/DDBJ whole genome shotgun (WGS) entry which is preliminary data.</text>
</comment>
<evidence type="ECO:0000313" key="3">
    <source>
        <dbReference type="EMBL" id="KAG0270170.1"/>
    </source>
</evidence>
<dbReference type="OrthoDB" id="2443004at2759"/>
<dbReference type="AlphaFoldDB" id="A0A9P6QNX6"/>
<feature type="transmembrane region" description="Helical" evidence="2">
    <location>
        <begin position="79"/>
        <end position="101"/>
    </location>
</feature>
<dbReference type="Proteomes" id="UP000807716">
    <property type="component" value="Unassembled WGS sequence"/>
</dbReference>
<gene>
    <name evidence="3" type="ORF">DFQ27_000089</name>
</gene>
<proteinExistence type="predicted"/>
<accession>A0A9P6QNX6</accession>
<name>A0A9P6QNX6_9FUNG</name>
<feature type="compositionally biased region" description="Gly residues" evidence="1">
    <location>
        <begin position="465"/>
        <end position="476"/>
    </location>
</feature>
<feature type="compositionally biased region" description="Polar residues" evidence="1">
    <location>
        <begin position="428"/>
        <end position="440"/>
    </location>
</feature>
<feature type="compositionally biased region" description="Gly residues" evidence="1">
    <location>
        <begin position="542"/>
        <end position="561"/>
    </location>
</feature>
<keyword evidence="2" id="KW-0812">Transmembrane</keyword>
<feature type="transmembrane region" description="Helical" evidence="2">
    <location>
        <begin position="31"/>
        <end position="53"/>
    </location>
</feature>
<reference evidence="3" key="1">
    <citation type="journal article" date="2020" name="Fungal Divers.">
        <title>Resolving the Mortierellaceae phylogeny through synthesis of multi-gene phylogenetics and phylogenomics.</title>
        <authorList>
            <person name="Vandepol N."/>
            <person name="Liber J."/>
            <person name="Desiro A."/>
            <person name="Na H."/>
            <person name="Kennedy M."/>
            <person name="Barry K."/>
            <person name="Grigoriev I.V."/>
            <person name="Miller A.N."/>
            <person name="O'Donnell K."/>
            <person name="Stajich J.E."/>
            <person name="Bonito G."/>
        </authorList>
    </citation>
    <scope>NUCLEOTIDE SEQUENCE</scope>
    <source>
        <strain evidence="3">BC1065</strain>
    </source>
</reference>
<feature type="region of interest" description="Disordered" evidence="1">
    <location>
        <begin position="375"/>
        <end position="575"/>
    </location>
</feature>
<sequence>MVSILIAGLAAFESFLWIVQSRVYENGRPSLQEIVLSVLFSAAYLFSAAWQFYQAYKDSSASGFLCSTHGHDELVDCRLWQAGLVGSATCGFAFLFIAILWTCLFRRRHNISEDLPGDLTPEITSEYVKEGNSGGSREDAAAIAAEAERRQMLHRQKQQQDHRQMTLPSLGHTPTPPANPAIYPKSYYNPNYYATTQPFQPPMTAYQHPHQQFTPTGYPNAHFGGNYAYNGNTTPMTQDYGRSGTPVGGGGHPYSEEPSSYFNASQYYATPEGTHPYSSSSNVAVGYGGGVGEGGGGGGIGGASGVGAAASTAGAAATTAALEAGVVGEGVQVGAGDGNLSTTDIHAQALAHREYANQLKQQQSYHENMAEALNRHAQSQRQGLNSGSTAPVYPAPPHSRGSLGGLSAVGGDNGGGAGGIVSSRSGDGNYTASRQSTMPLNQGGGLGQGGSRTNLTAVGVSDAGNGNGHGGVGVGGINDRSRPSTPGSARPVHSPQQYHSGDPSRSEASLGYADDNRYREELLDEIRRQRQDEFEGRSGDAGSSGGEAGGEAATRGGGRPQGMGVSSQDYKVPIV</sequence>
<feature type="compositionally biased region" description="Basic and acidic residues" evidence="1">
    <location>
        <begin position="514"/>
        <end position="538"/>
    </location>
</feature>
<feature type="region of interest" description="Disordered" evidence="1">
    <location>
        <begin position="157"/>
        <end position="176"/>
    </location>
</feature>
<evidence type="ECO:0000256" key="2">
    <source>
        <dbReference type="SAM" id="Phobius"/>
    </source>
</evidence>
<dbReference type="EMBL" id="JAAAJB010000010">
    <property type="protein sequence ID" value="KAG0270170.1"/>
    <property type="molecule type" value="Genomic_DNA"/>
</dbReference>
<feature type="compositionally biased region" description="Polar residues" evidence="1">
    <location>
        <begin position="376"/>
        <end position="389"/>
    </location>
</feature>
<organism evidence="3 4">
    <name type="scientific">Actinomortierella ambigua</name>
    <dbReference type="NCBI Taxonomy" id="1343610"/>
    <lineage>
        <taxon>Eukaryota</taxon>
        <taxon>Fungi</taxon>
        <taxon>Fungi incertae sedis</taxon>
        <taxon>Mucoromycota</taxon>
        <taxon>Mortierellomycotina</taxon>
        <taxon>Mortierellomycetes</taxon>
        <taxon>Mortierellales</taxon>
        <taxon>Mortierellaceae</taxon>
        <taxon>Actinomortierella</taxon>
    </lineage>
</organism>
<protein>
    <submittedName>
        <fullName evidence="3">Uncharacterized protein</fullName>
    </submittedName>
</protein>
<keyword evidence="2" id="KW-1133">Transmembrane helix</keyword>